<dbReference type="RefSeq" id="WP_323451855.1">
    <property type="nucleotide sequence ID" value="NZ_BSBI01000028.1"/>
</dbReference>
<keyword evidence="2" id="KW-1185">Reference proteome</keyword>
<organism evidence="1 2">
    <name type="scientific">Streptomyces yaizuensis</name>
    <dbReference type="NCBI Taxonomy" id="2989713"/>
    <lineage>
        <taxon>Bacteria</taxon>
        <taxon>Bacillati</taxon>
        <taxon>Actinomycetota</taxon>
        <taxon>Actinomycetes</taxon>
        <taxon>Kitasatosporales</taxon>
        <taxon>Streptomycetaceae</taxon>
        <taxon>Streptomyces</taxon>
    </lineage>
</organism>
<evidence type="ECO:0000313" key="1">
    <source>
        <dbReference type="EMBL" id="GLF99930.1"/>
    </source>
</evidence>
<gene>
    <name evidence="1" type="ORF">SYYSPA8_36555</name>
</gene>
<name>A0ABQ5PBJ0_9ACTN</name>
<comment type="caution">
    <text evidence="1">The sequence shown here is derived from an EMBL/GenBank/DDBJ whole genome shotgun (WGS) entry which is preliminary data.</text>
</comment>
<proteinExistence type="predicted"/>
<sequence>MSNQADEHQLDVLIHRRAPDALVVAESRTGAPEILLSLLDTLGFARHGAAIYVWHELPEDQDPTEISRTCLRAHKALTAARYAVKVDDRLLQQHG</sequence>
<dbReference type="Proteomes" id="UP001291653">
    <property type="component" value="Unassembled WGS sequence"/>
</dbReference>
<evidence type="ECO:0000313" key="2">
    <source>
        <dbReference type="Proteomes" id="UP001291653"/>
    </source>
</evidence>
<protein>
    <submittedName>
        <fullName evidence="1">Uncharacterized protein</fullName>
    </submittedName>
</protein>
<accession>A0ABQ5PBJ0</accession>
<dbReference type="EMBL" id="BSBI01000028">
    <property type="protein sequence ID" value="GLF99930.1"/>
    <property type="molecule type" value="Genomic_DNA"/>
</dbReference>
<reference evidence="1 2" key="1">
    <citation type="submission" date="2022-10" db="EMBL/GenBank/DDBJ databases">
        <title>Draft genome sequence of Streptomyces sp. YSPA8.</title>
        <authorList>
            <person name="Moriuchi R."/>
            <person name="Dohra H."/>
            <person name="Yamamura H."/>
            <person name="Kodani S."/>
        </authorList>
    </citation>
    <scope>NUCLEOTIDE SEQUENCE [LARGE SCALE GENOMIC DNA]</scope>
    <source>
        <strain evidence="1 2">YSPA8</strain>
    </source>
</reference>